<proteinExistence type="predicted"/>
<dbReference type="Proteomes" id="UP000292957">
    <property type="component" value="Unassembled WGS sequence"/>
</dbReference>
<feature type="compositionally biased region" description="Polar residues" evidence="1">
    <location>
        <begin position="527"/>
        <end position="546"/>
    </location>
</feature>
<keyword evidence="2" id="KW-0472">Membrane</keyword>
<accession>A0A4Q9MZT1</accession>
<feature type="compositionally biased region" description="Low complexity" evidence="1">
    <location>
        <begin position="563"/>
        <end position="575"/>
    </location>
</feature>
<feature type="compositionally biased region" description="Polar residues" evidence="1">
    <location>
        <begin position="720"/>
        <end position="733"/>
    </location>
</feature>
<feature type="compositionally biased region" description="Basic and acidic residues" evidence="1">
    <location>
        <begin position="489"/>
        <end position="503"/>
    </location>
</feature>
<feature type="compositionally biased region" description="Basic and acidic residues" evidence="1">
    <location>
        <begin position="360"/>
        <end position="408"/>
    </location>
</feature>
<dbReference type="OrthoDB" id="2548929at2759"/>
<dbReference type="AlphaFoldDB" id="A0A4Q9MZT1"/>
<gene>
    <name evidence="3" type="ORF">BD311DRAFT_711653</name>
</gene>
<dbReference type="EMBL" id="ML143390">
    <property type="protein sequence ID" value="TBU33680.1"/>
    <property type="molecule type" value="Genomic_DNA"/>
</dbReference>
<feature type="region of interest" description="Disordered" evidence="1">
    <location>
        <begin position="489"/>
        <end position="613"/>
    </location>
</feature>
<evidence type="ECO:0000256" key="1">
    <source>
        <dbReference type="SAM" id="MobiDB-lite"/>
    </source>
</evidence>
<evidence type="ECO:0000313" key="3">
    <source>
        <dbReference type="EMBL" id="TBU33680.1"/>
    </source>
</evidence>
<feature type="compositionally biased region" description="Low complexity" evidence="1">
    <location>
        <begin position="911"/>
        <end position="933"/>
    </location>
</feature>
<evidence type="ECO:0000256" key="2">
    <source>
        <dbReference type="SAM" id="Phobius"/>
    </source>
</evidence>
<feature type="region of interest" description="Disordered" evidence="1">
    <location>
        <begin position="627"/>
        <end position="667"/>
    </location>
</feature>
<name>A0A4Q9MZT1_9APHY</name>
<organism evidence="3">
    <name type="scientific">Dichomitus squalens</name>
    <dbReference type="NCBI Taxonomy" id="114155"/>
    <lineage>
        <taxon>Eukaryota</taxon>
        <taxon>Fungi</taxon>
        <taxon>Dikarya</taxon>
        <taxon>Basidiomycota</taxon>
        <taxon>Agaricomycotina</taxon>
        <taxon>Agaricomycetes</taxon>
        <taxon>Polyporales</taxon>
        <taxon>Polyporaceae</taxon>
        <taxon>Dichomitus</taxon>
    </lineage>
</organism>
<feature type="region of interest" description="Disordered" evidence="1">
    <location>
        <begin position="797"/>
        <end position="817"/>
    </location>
</feature>
<keyword evidence="2" id="KW-1133">Transmembrane helix</keyword>
<feature type="region of interest" description="Disordered" evidence="1">
    <location>
        <begin position="979"/>
        <end position="1013"/>
    </location>
</feature>
<protein>
    <recommendedName>
        <fullName evidence="4">Proteophosphoglycan ppg4</fullName>
    </recommendedName>
</protein>
<feature type="compositionally biased region" description="Low complexity" evidence="1">
    <location>
        <begin position="627"/>
        <end position="638"/>
    </location>
</feature>
<keyword evidence="2" id="KW-0812">Transmembrane</keyword>
<sequence>MALSGLGAILLAGHPTHALGNVFSKVDLRSVFFAVVIVVIVLVLAYLTNPSETSFRTHLTELHIKEHIRQLEGAQDDSSASEGSAAHFTLSRRTPPIARKLGSNFDPRSPFHFVSRASVSLRTPKHVFQNFGILSIAAVYPPSRYSAQGNGHAAQTENLSPSVFDAWYIGVFGTWWRGGIVQSWWHEMLENTKERCGSGLLDIKALDVLEGFDGLPLPTSSRLPTEAPNKLRGTERSTQRSTSNAPRSTTPPPLPKSASLPLHAPRVPASTPPKGNGGPNQRHAPSVSAPVTPEQPRPPAPPMLAYSPSSTSLWDSSPIIAEVLRQISQSKAAVRELHSQLNDFRTVSSESRSSIQSELEAQRERKREEDAARAELKSRTKTLEDSRRSAESSKRDAEKRLRAAESARDNATARIEKLGEEIGVLRSRMRDDELAVVSCKEEGDVKEREAQETLEKKRKEIKVAEDVVAALNMRAKDLEEKIVQEEERLRRAKEQAEIKKQDRSFYPLTVVPTVNEEDVAIPPWSSYGRQNQSQDSSPDSVTQHSGENIDRQEAFPYPIQAPKSKGSVSSGSGSSDAKEPSISPRPARLSLTAISNLREPTTRVLPEPDPNGQVLLRPRGITLLTSDLPTLSTNSTSTRFSPFGDSDGQEALSPADGLNPPSSVSPSSFIPSSLIHSLDGAGGFDMNLSRSFQSEDDAVLSRDWRKNAPFPRPLPVESPGTGQYTTSPSSLTCPSFEGVDKEDPFEVRPLPTRRRLTSELMDLQRATLPPNRTISDPLLPPAALMVAVADHESQDKTGLAHRRWSSQQDAPGKERKGLNPEAKAFSLTKRTFPSVYPSQIPHPHAFDPLGPSPLGIPSVVPEPDGGNLFSSISMRAFAPSPAEREALKRALGGSTNASLERLPTLSEVSSVSSSIPSIPSLSLSSSSPSSPSHSHSHAHAVPAPPGLGAPAGLGLGMGVNKDASLVGLGLGNRRTLLGPSLSWLQNLPRGRKPKFSPWEDEETKELEVGSGGQ</sequence>
<feature type="region of interest" description="Disordered" evidence="1">
    <location>
        <begin position="710"/>
        <end position="744"/>
    </location>
</feature>
<feature type="compositionally biased region" description="Low complexity" evidence="1">
    <location>
        <begin position="348"/>
        <end position="359"/>
    </location>
</feature>
<feature type="region of interest" description="Disordered" evidence="1">
    <location>
        <begin position="342"/>
        <end position="410"/>
    </location>
</feature>
<feature type="region of interest" description="Disordered" evidence="1">
    <location>
        <begin position="911"/>
        <end position="945"/>
    </location>
</feature>
<feature type="region of interest" description="Disordered" evidence="1">
    <location>
        <begin position="215"/>
        <end position="312"/>
    </location>
</feature>
<feature type="compositionally biased region" description="Low complexity" evidence="1">
    <location>
        <begin position="256"/>
        <end position="265"/>
    </location>
</feature>
<evidence type="ECO:0008006" key="4">
    <source>
        <dbReference type="Google" id="ProtNLM"/>
    </source>
</evidence>
<feature type="compositionally biased region" description="Pro residues" evidence="1">
    <location>
        <begin position="293"/>
        <end position="302"/>
    </location>
</feature>
<feature type="transmembrane region" description="Helical" evidence="2">
    <location>
        <begin position="28"/>
        <end position="47"/>
    </location>
</feature>
<reference evidence="3" key="1">
    <citation type="submission" date="2019-01" db="EMBL/GenBank/DDBJ databases">
        <title>Draft genome sequences of three monokaryotic isolates of the white-rot basidiomycete fungus Dichomitus squalens.</title>
        <authorList>
            <consortium name="DOE Joint Genome Institute"/>
            <person name="Lopez S.C."/>
            <person name="Andreopoulos B."/>
            <person name="Pangilinan J."/>
            <person name="Lipzen A."/>
            <person name="Riley R."/>
            <person name="Ahrendt S."/>
            <person name="Ng V."/>
            <person name="Barry K."/>
            <person name="Daum C."/>
            <person name="Grigoriev I.V."/>
            <person name="Hilden K.S."/>
            <person name="Makela M.R."/>
            <person name="de Vries R.P."/>
        </authorList>
    </citation>
    <scope>NUCLEOTIDE SEQUENCE [LARGE SCALE GENOMIC DNA]</scope>
    <source>
        <strain evidence="3">OM18370.1</strain>
    </source>
</reference>